<accession>A0A421H1T6</accession>
<evidence type="ECO:0008006" key="8">
    <source>
        <dbReference type="Google" id="ProtNLM"/>
    </source>
</evidence>
<proteinExistence type="predicted"/>
<reference evidence="6 7" key="2">
    <citation type="submission" date="2018-07" db="EMBL/GenBank/DDBJ databases">
        <title>Genome sequencing of oomycete isolates from Chile give support for New Zealand origin for Phytophthora kernoviae and make available the first Nothophytophthora sp. genome.</title>
        <authorList>
            <person name="Studholme D.J."/>
            <person name="Sanfuentes E."/>
            <person name="Panda P."/>
            <person name="Hill R."/>
            <person name="Sambles C."/>
            <person name="Grant M."/>
            <person name="Williams N.M."/>
            <person name="Mcdougal R.L."/>
        </authorList>
    </citation>
    <scope>NUCLEOTIDE SEQUENCE [LARGE SCALE GENOMIC DNA]</scope>
    <source>
        <strain evidence="4">Chile2</strain>
        <strain evidence="5">Chile4</strain>
    </source>
</reference>
<dbReference type="GO" id="GO:0016787">
    <property type="term" value="F:hydrolase activity"/>
    <property type="evidence" value="ECO:0007669"/>
    <property type="project" value="UniProtKB-KW"/>
</dbReference>
<dbReference type="Gene3D" id="3.40.50.1820">
    <property type="entry name" value="alpha/beta hydrolase"/>
    <property type="match status" value="1"/>
</dbReference>
<reference evidence="3" key="1">
    <citation type="journal article" date="2015" name="Genom Data">
        <title>Genome sequences of six Phytophthora species associated with forests in New Zealand.</title>
        <authorList>
            <person name="Studholme D.J."/>
            <person name="McDougal R.L."/>
            <person name="Sambles C."/>
            <person name="Hansen E."/>
            <person name="Hardy G."/>
            <person name="Grant M."/>
            <person name="Ganley R.J."/>
            <person name="Williams N.M."/>
        </authorList>
    </citation>
    <scope>NUCLEOTIDE SEQUENCE</scope>
    <source>
        <strain evidence="3">NZFS 2646</strain>
    </source>
</reference>
<comment type="caution">
    <text evidence="5">The sequence shown here is derived from an EMBL/GenBank/DDBJ whole genome shotgun (WGS) entry which is preliminary data.</text>
</comment>
<gene>
    <name evidence="4" type="ORF">BBI17_002732</name>
    <name evidence="5" type="ORF">BBO99_00000724</name>
    <name evidence="3" type="ORF">JM16_005944</name>
</gene>
<dbReference type="PANTHER" id="PTHR33630:SF9">
    <property type="entry name" value="CUTINASE 4"/>
    <property type="match status" value="1"/>
</dbReference>
<reference evidence="3" key="3">
    <citation type="submission" date="2020-06" db="EMBL/GenBank/DDBJ databases">
        <authorList>
            <person name="Studholme D.J."/>
        </authorList>
    </citation>
    <scope>NUCLEOTIDE SEQUENCE</scope>
    <source>
        <strain evidence="3">NZFS 2646</strain>
    </source>
</reference>
<dbReference type="STRING" id="325452.A0A421H1T6"/>
<dbReference type="AlphaFoldDB" id="A0A421H1T6"/>
<dbReference type="InterPro" id="IPR029058">
    <property type="entry name" value="AB_hydrolase_fold"/>
</dbReference>
<dbReference type="Proteomes" id="UP000785171">
    <property type="component" value="Unassembled WGS sequence"/>
</dbReference>
<dbReference type="PANTHER" id="PTHR33630">
    <property type="entry name" value="CUTINASE RV1984C-RELATED-RELATED"/>
    <property type="match status" value="1"/>
</dbReference>
<evidence type="ECO:0000313" key="4">
    <source>
        <dbReference type="EMBL" id="RLN27354.1"/>
    </source>
</evidence>
<organism evidence="5 6">
    <name type="scientific">Phytophthora kernoviae</name>
    <dbReference type="NCBI Taxonomy" id="325452"/>
    <lineage>
        <taxon>Eukaryota</taxon>
        <taxon>Sar</taxon>
        <taxon>Stramenopiles</taxon>
        <taxon>Oomycota</taxon>
        <taxon>Peronosporomycetes</taxon>
        <taxon>Peronosporales</taxon>
        <taxon>Peronosporaceae</taxon>
        <taxon>Phytophthora</taxon>
    </lineage>
</organism>
<evidence type="ECO:0000313" key="5">
    <source>
        <dbReference type="EMBL" id="RLN85226.1"/>
    </source>
</evidence>
<dbReference type="EMBL" id="MBDN02000010">
    <property type="protein sequence ID" value="RLN85226.1"/>
    <property type="molecule type" value="Genomic_DNA"/>
</dbReference>
<evidence type="ECO:0000313" key="3">
    <source>
        <dbReference type="EMBL" id="KAG2521296.1"/>
    </source>
</evidence>
<dbReference type="InterPro" id="IPR000675">
    <property type="entry name" value="Cutinase/axe"/>
</dbReference>
<name>A0A421H1T6_9STRA</name>
<evidence type="ECO:0000313" key="7">
    <source>
        <dbReference type="Proteomes" id="UP000285883"/>
    </source>
</evidence>
<dbReference type="EMBL" id="MAYM02001036">
    <property type="protein sequence ID" value="RLN27354.1"/>
    <property type="molecule type" value="Genomic_DNA"/>
</dbReference>
<dbReference type="Pfam" id="PF01083">
    <property type="entry name" value="Cutinase"/>
    <property type="match status" value="1"/>
</dbReference>
<evidence type="ECO:0000256" key="2">
    <source>
        <dbReference type="ARBA" id="ARBA00023157"/>
    </source>
</evidence>
<keyword evidence="6" id="KW-1185">Reference proteome</keyword>
<sequence length="162" mass="16873">MSKPNAPTYTSCSLMGVVKCKVSGSTCPDTVFVLGGYSQGASVTDISIGIQTMLGSGNTIPNSLSSRIMAIVTFGNPLKLFGQTIKSAISTYGSRAIEFCNLGDPVTPSREFLCMEVELLSVVAVCSNAFESNDSWVTGSFRFRSSDDISGGLSGGVSRAAV</sequence>
<dbReference type="EMBL" id="JPWV03000205">
    <property type="protein sequence ID" value="KAG2521296.1"/>
    <property type="molecule type" value="Genomic_DNA"/>
</dbReference>
<evidence type="ECO:0000256" key="1">
    <source>
        <dbReference type="ARBA" id="ARBA00022801"/>
    </source>
</evidence>
<dbReference type="Proteomes" id="UP000285624">
    <property type="component" value="Unassembled WGS sequence"/>
</dbReference>
<protein>
    <recommendedName>
        <fullName evidence="8">Cutinase</fullName>
    </recommendedName>
</protein>
<dbReference type="SUPFAM" id="SSF53474">
    <property type="entry name" value="alpha/beta-Hydrolases"/>
    <property type="match status" value="1"/>
</dbReference>
<keyword evidence="1" id="KW-0378">Hydrolase</keyword>
<evidence type="ECO:0000313" key="6">
    <source>
        <dbReference type="Proteomes" id="UP000285624"/>
    </source>
</evidence>
<dbReference type="Proteomes" id="UP000285883">
    <property type="component" value="Unassembled WGS sequence"/>
</dbReference>
<keyword evidence="2" id="KW-1015">Disulfide bond</keyword>